<keyword evidence="4" id="KW-0808">Transferase</keyword>
<keyword evidence="6" id="KW-0479">Metal-binding</keyword>
<keyword evidence="7" id="KW-0256">Endoplasmic reticulum</keyword>
<dbReference type="PANTHER" id="PTHR46025:SF3">
    <property type="entry name" value="XYLOSYLTRANSFERASE OXT"/>
    <property type="match status" value="1"/>
</dbReference>
<comment type="caution">
    <text evidence="15">The sequence shown here is derived from an EMBL/GenBank/DDBJ whole genome shotgun (WGS) entry which is preliminary data.</text>
</comment>
<evidence type="ECO:0000256" key="14">
    <source>
        <dbReference type="ARBA" id="ARBA00042865"/>
    </source>
</evidence>
<keyword evidence="12" id="KW-1015">Disulfide bond</keyword>
<evidence type="ECO:0000256" key="2">
    <source>
        <dbReference type="ARBA" id="ARBA00004648"/>
    </source>
</evidence>
<dbReference type="Pfam" id="PF02485">
    <property type="entry name" value="Branch"/>
    <property type="match status" value="1"/>
</dbReference>
<keyword evidence="8" id="KW-0735">Signal-anchor</keyword>
<evidence type="ECO:0000256" key="6">
    <source>
        <dbReference type="ARBA" id="ARBA00022723"/>
    </source>
</evidence>
<evidence type="ECO:0000256" key="9">
    <source>
        <dbReference type="ARBA" id="ARBA00022989"/>
    </source>
</evidence>
<organism evidence="15 16">
    <name type="scientific">Falsiroseomonas tokyonensis</name>
    <dbReference type="NCBI Taxonomy" id="430521"/>
    <lineage>
        <taxon>Bacteria</taxon>
        <taxon>Pseudomonadati</taxon>
        <taxon>Pseudomonadota</taxon>
        <taxon>Alphaproteobacteria</taxon>
        <taxon>Acetobacterales</taxon>
        <taxon>Roseomonadaceae</taxon>
        <taxon>Falsiroseomonas</taxon>
    </lineage>
</organism>
<evidence type="ECO:0000256" key="13">
    <source>
        <dbReference type="ARBA" id="ARBA00023180"/>
    </source>
</evidence>
<accession>A0ABV7BTC4</accession>
<keyword evidence="5" id="KW-0812">Transmembrane</keyword>
<dbReference type="InterPro" id="IPR003406">
    <property type="entry name" value="Glyco_trans_14"/>
</dbReference>
<comment type="subcellular location">
    <subcellularLocation>
        <location evidence="2">Endoplasmic reticulum membrane</location>
        <topology evidence="2">Single-pass type II membrane protein</topology>
    </subcellularLocation>
    <subcellularLocation>
        <location evidence="1">Golgi apparatus membrane</location>
        <topology evidence="1">Single-pass type II membrane protein</topology>
    </subcellularLocation>
</comment>
<keyword evidence="3" id="KW-0328">Glycosyltransferase</keyword>
<dbReference type="PANTHER" id="PTHR46025">
    <property type="entry name" value="XYLOSYLTRANSFERASE OXT"/>
    <property type="match status" value="1"/>
</dbReference>
<evidence type="ECO:0000256" key="10">
    <source>
        <dbReference type="ARBA" id="ARBA00023034"/>
    </source>
</evidence>
<evidence type="ECO:0000256" key="3">
    <source>
        <dbReference type="ARBA" id="ARBA00022676"/>
    </source>
</evidence>
<evidence type="ECO:0000256" key="12">
    <source>
        <dbReference type="ARBA" id="ARBA00023157"/>
    </source>
</evidence>
<protein>
    <recommendedName>
        <fullName evidence="14">Peptide O-xylosyltransferase</fullName>
    </recommendedName>
</protein>
<evidence type="ECO:0000313" key="16">
    <source>
        <dbReference type="Proteomes" id="UP001595420"/>
    </source>
</evidence>
<dbReference type="RefSeq" id="WP_216836217.1">
    <property type="nucleotide sequence ID" value="NZ_JAFNJS010000002.1"/>
</dbReference>
<name>A0ABV7BTC4_9PROT</name>
<keyword evidence="11" id="KW-0472">Membrane</keyword>
<evidence type="ECO:0000313" key="15">
    <source>
        <dbReference type="EMBL" id="MFC3000171.1"/>
    </source>
</evidence>
<evidence type="ECO:0000256" key="4">
    <source>
        <dbReference type="ARBA" id="ARBA00022679"/>
    </source>
</evidence>
<evidence type="ECO:0000256" key="7">
    <source>
        <dbReference type="ARBA" id="ARBA00022824"/>
    </source>
</evidence>
<dbReference type="EMBL" id="JBHRSB010000002">
    <property type="protein sequence ID" value="MFC3000171.1"/>
    <property type="molecule type" value="Genomic_DNA"/>
</dbReference>
<proteinExistence type="predicted"/>
<keyword evidence="13" id="KW-0325">Glycoprotein</keyword>
<dbReference type="Proteomes" id="UP001595420">
    <property type="component" value="Unassembled WGS sequence"/>
</dbReference>
<reference evidence="16" key="1">
    <citation type="journal article" date="2019" name="Int. J. Syst. Evol. Microbiol.">
        <title>The Global Catalogue of Microorganisms (GCM) 10K type strain sequencing project: providing services to taxonomists for standard genome sequencing and annotation.</title>
        <authorList>
            <consortium name="The Broad Institute Genomics Platform"/>
            <consortium name="The Broad Institute Genome Sequencing Center for Infectious Disease"/>
            <person name="Wu L."/>
            <person name="Ma J."/>
        </authorList>
    </citation>
    <scope>NUCLEOTIDE SEQUENCE [LARGE SCALE GENOMIC DNA]</scope>
    <source>
        <strain evidence="16">CGMCC 1.16855</strain>
    </source>
</reference>
<keyword evidence="9" id="KW-1133">Transmembrane helix</keyword>
<gene>
    <name evidence="15" type="ORF">ACFOD3_09720</name>
</gene>
<evidence type="ECO:0000256" key="1">
    <source>
        <dbReference type="ARBA" id="ARBA00004323"/>
    </source>
</evidence>
<keyword evidence="10" id="KW-0333">Golgi apparatus</keyword>
<evidence type="ECO:0000256" key="5">
    <source>
        <dbReference type="ARBA" id="ARBA00022692"/>
    </source>
</evidence>
<evidence type="ECO:0000256" key="8">
    <source>
        <dbReference type="ARBA" id="ARBA00022968"/>
    </source>
</evidence>
<sequence length="289" mass="33047">MEFGFAVLAHRAPQVGQRLIRRLLRLGDVYLHVDAKVGLEDFLPQDIEGLPGRLHLARRRFDIRWGSFAMVEATLALLAEMRAAKPYHRITLLSGDSYPIFPDGRMREFLASSTEAISARPVTRDARRSRTERIYVPDTVIGVLKSHFTDRYLTPADVPDLLAAIGLLQTRTEFLQRTPVHLGSQWWSLTRDALDQIEAFLQANPDFIQHFRYSAIPDESFFQTAFMKAVADPKKRTDGPLHIRWDTKPRPFVFLLPEQIVDLRASNKPFVRKVAEESAELLDLLDAET</sequence>
<keyword evidence="16" id="KW-1185">Reference proteome</keyword>
<dbReference type="InterPro" id="IPR043538">
    <property type="entry name" value="XYLT"/>
</dbReference>
<evidence type="ECO:0000256" key="11">
    <source>
        <dbReference type="ARBA" id="ARBA00023136"/>
    </source>
</evidence>